<dbReference type="OrthoDB" id="9804366at2"/>
<dbReference type="InterPro" id="IPR015424">
    <property type="entry name" value="PyrdxlP-dep_Trfase"/>
</dbReference>
<keyword evidence="2" id="KW-0663">Pyridoxal phosphate</keyword>
<accession>A0A4Q2KF96</accession>
<dbReference type="Pfam" id="PF00266">
    <property type="entry name" value="Aminotran_5"/>
    <property type="match status" value="1"/>
</dbReference>
<feature type="domain" description="Aminotransferase class V" evidence="5">
    <location>
        <begin position="2"/>
        <end position="360"/>
    </location>
</feature>
<evidence type="ECO:0000259" key="5">
    <source>
        <dbReference type="Pfam" id="PF00266"/>
    </source>
</evidence>
<dbReference type="PANTHER" id="PTHR43586:SF4">
    <property type="entry name" value="ISOPENICILLIN N EPIMERASE"/>
    <property type="match status" value="1"/>
</dbReference>
<evidence type="ECO:0000313" key="7">
    <source>
        <dbReference type="Proteomes" id="UP000291269"/>
    </source>
</evidence>
<dbReference type="PROSITE" id="PS00595">
    <property type="entry name" value="AA_TRANSFER_CLASS_5"/>
    <property type="match status" value="1"/>
</dbReference>
<evidence type="ECO:0000313" key="6">
    <source>
        <dbReference type="EMBL" id="RXZ61953.1"/>
    </source>
</evidence>
<dbReference type="GO" id="GO:0008483">
    <property type="term" value="F:transaminase activity"/>
    <property type="evidence" value="ECO:0007669"/>
    <property type="project" value="UniProtKB-KW"/>
</dbReference>
<keyword evidence="6" id="KW-0808">Transferase</keyword>
<evidence type="ECO:0000256" key="1">
    <source>
        <dbReference type="ARBA" id="ARBA00001933"/>
    </source>
</evidence>
<protein>
    <submittedName>
        <fullName evidence="6">Aminotransferase class V-fold PLP-dependent enzyme</fullName>
    </submittedName>
</protein>
<comment type="cofactor">
    <cofactor evidence="1 4">
        <name>pyridoxal 5'-phosphate</name>
        <dbReference type="ChEBI" id="CHEBI:597326"/>
    </cofactor>
</comment>
<evidence type="ECO:0000256" key="3">
    <source>
        <dbReference type="RuleBase" id="RU004075"/>
    </source>
</evidence>
<gene>
    <name evidence="6" type="ORF">ESZ91_06075</name>
</gene>
<dbReference type="PANTHER" id="PTHR43586">
    <property type="entry name" value="CYSTEINE DESULFURASE"/>
    <property type="match status" value="1"/>
</dbReference>
<dbReference type="InterPro" id="IPR000192">
    <property type="entry name" value="Aminotrans_V_dom"/>
</dbReference>
<dbReference type="InterPro" id="IPR015421">
    <property type="entry name" value="PyrdxlP-dep_Trfase_major"/>
</dbReference>
<keyword evidence="6" id="KW-0032">Aminotransferase</keyword>
<dbReference type="Gene3D" id="3.90.1150.10">
    <property type="entry name" value="Aspartate Aminotransferase, domain 1"/>
    <property type="match status" value="1"/>
</dbReference>
<evidence type="ECO:0000256" key="4">
    <source>
        <dbReference type="RuleBase" id="RU004504"/>
    </source>
</evidence>
<sequence length="374" mass="39861">MIYFDNAATGGKKPLAAVLAAYAAIKDGSVNPGRSGHRLSVNAAFNVLACRKLLCGFLGGYCADRVVFTKNCTEALNIVLFGGIPAGARVVTTAAEHNSVLRPLHKLQKEGKIELEIVRPAEGESFENALAKSGKDADFLVFTLASNVTGMPIDAKAVRRLAGEKPYIVCDGAQACGHIGVNMKESGIDALALAGHKGMHGIQGSGALLFSPRLKIEPVQFGGTGSESYNLDMPDVYPDALEAGTLNYPAILSLFEGTLYVQSKLTQNAHYVSDLTALAIERLKTVSGVKIYSKKNASGIVAFEHANVPSEMLAQMLSDEYGIAVRGGLHCAPLMHEYLKTEQGLVRASLSEFNTPNEVLTFFSAVRDIAHKYA</sequence>
<dbReference type="RefSeq" id="WP_129225146.1">
    <property type="nucleotide sequence ID" value="NZ_SDOZ01000002.1"/>
</dbReference>
<evidence type="ECO:0000256" key="2">
    <source>
        <dbReference type="ARBA" id="ARBA00022898"/>
    </source>
</evidence>
<comment type="similarity">
    <text evidence="3">Belongs to the class-V pyridoxal-phosphate-dependent aminotransferase family.</text>
</comment>
<dbReference type="Gene3D" id="3.40.640.10">
    <property type="entry name" value="Type I PLP-dependent aspartate aminotransferase-like (Major domain)"/>
    <property type="match status" value="1"/>
</dbReference>
<proteinExistence type="inferred from homology"/>
<dbReference type="InterPro" id="IPR015422">
    <property type="entry name" value="PyrdxlP-dep_Trfase_small"/>
</dbReference>
<dbReference type="AlphaFoldDB" id="A0A4Q2KF96"/>
<dbReference type="Proteomes" id="UP000291269">
    <property type="component" value="Unassembled WGS sequence"/>
</dbReference>
<organism evidence="6 7">
    <name type="scientific">Candidatus Borkfalkia ceftriaxoniphila</name>
    <dbReference type="NCBI Taxonomy" id="2508949"/>
    <lineage>
        <taxon>Bacteria</taxon>
        <taxon>Bacillati</taxon>
        <taxon>Bacillota</taxon>
        <taxon>Clostridia</taxon>
        <taxon>Christensenellales</taxon>
        <taxon>Christensenellaceae</taxon>
        <taxon>Candidatus Borkfalkia</taxon>
    </lineage>
</organism>
<dbReference type="SUPFAM" id="SSF53383">
    <property type="entry name" value="PLP-dependent transferases"/>
    <property type="match status" value="1"/>
</dbReference>
<dbReference type="EMBL" id="SDOZ01000002">
    <property type="protein sequence ID" value="RXZ61953.1"/>
    <property type="molecule type" value="Genomic_DNA"/>
</dbReference>
<name>A0A4Q2KF96_9FIRM</name>
<comment type="caution">
    <text evidence="6">The sequence shown here is derived from an EMBL/GenBank/DDBJ whole genome shotgun (WGS) entry which is preliminary data.</text>
</comment>
<reference evidence="6 7" key="1">
    <citation type="journal article" date="2019" name="Gut">
        <title>Antibiotics-induced monodominance of a novel gut bacterial order.</title>
        <authorList>
            <person name="Hildebrand F."/>
            <person name="Moitinho-Silva L."/>
            <person name="Blasche S."/>
            <person name="Jahn M.T."/>
            <person name="Gossmann T.I."/>
            <person name="Heuerta-Cepas J."/>
            <person name="Hercog R."/>
            <person name="Luetge M."/>
            <person name="Bahram M."/>
            <person name="Pryszlak A."/>
            <person name="Alves R.J."/>
            <person name="Waszak S.M."/>
            <person name="Zhu A."/>
            <person name="Ye L."/>
            <person name="Costea P.I."/>
            <person name="Aalvink S."/>
            <person name="Belzer C."/>
            <person name="Forslund S.K."/>
            <person name="Sunagawa S."/>
            <person name="Hentschel U."/>
            <person name="Merten C."/>
            <person name="Patil K.R."/>
            <person name="Benes V."/>
            <person name="Bork P."/>
        </authorList>
    </citation>
    <scope>NUCLEOTIDE SEQUENCE [LARGE SCALE GENOMIC DNA]</scope>
    <source>
        <strain evidence="6 7">HDS1380</strain>
    </source>
</reference>
<dbReference type="InterPro" id="IPR020578">
    <property type="entry name" value="Aminotrans_V_PyrdxlP_BS"/>
</dbReference>
<keyword evidence="7" id="KW-1185">Reference proteome</keyword>